<comment type="caution">
    <text evidence="2">The sequence shown here is derived from an EMBL/GenBank/DDBJ whole genome shotgun (WGS) entry which is preliminary data.</text>
</comment>
<accession>A0A6A9QQI4</accession>
<dbReference type="OrthoDB" id="33909at2157"/>
<gene>
    <name evidence="2" type="ORF">GC250_08325</name>
</gene>
<feature type="transmembrane region" description="Helical" evidence="1">
    <location>
        <begin position="411"/>
        <end position="431"/>
    </location>
</feature>
<dbReference type="EMBL" id="WGGD01000005">
    <property type="protein sequence ID" value="MUN29441.1"/>
    <property type="molecule type" value="Genomic_DNA"/>
</dbReference>
<dbReference type="Proteomes" id="UP000470772">
    <property type="component" value="Unassembled WGS sequence"/>
</dbReference>
<dbReference type="RefSeq" id="WP_054838277.1">
    <property type="nucleotide sequence ID" value="NZ_BBBY01000007.1"/>
</dbReference>
<keyword evidence="1" id="KW-0472">Membrane</keyword>
<evidence type="ECO:0000313" key="3">
    <source>
        <dbReference type="Proteomes" id="UP000470772"/>
    </source>
</evidence>
<proteinExistence type="predicted"/>
<dbReference type="Pfam" id="PF05317">
    <property type="entry name" value="Thermopsin"/>
    <property type="match status" value="1"/>
</dbReference>
<keyword evidence="3" id="KW-1185">Reference proteome</keyword>
<evidence type="ECO:0000313" key="2">
    <source>
        <dbReference type="EMBL" id="MUN29441.1"/>
    </source>
</evidence>
<evidence type="ECO:0000256" key="1">
    <source>
        <dbReference type="SAM" id="Phobius"/>
    </source>
</evidence>
<organism evidence="2 3">
    <name type="scientific">Sulfuracidifex metallicus DSM 6482 = JCM 9184</name>
    <dbReference type="NCBI Taxonomy" id="523847"/>
    <lineage>
        <taxon>Archaea</taxon>
        <taxon>Thermoproteota</taxon>
        <taxon>Thermoprotei</taxon>
        <taxon>Sulfolobales</taxon>
        <taxon>Sulfolobaceae</taxon>
        <taxon>Sulfuracidifex</taxon>
    </lineage>
</organism>
<keyword evidence="1" id="KW-1133">Transmembrane helix</keyword>
<keyword evidence="1" id="KW-0812">Transmembrane</keyword>
<protein>
    <submittedName>
        <fullName evidence="2">Thermopsin-like protein</fullName>
    </submittedName>
</protein>
<name>A0A6A9QQI4_SULME</name>
<sequence>MLWRRAVAIFIIASMLIPLSSATIVSSQIGSSFPMGISTFPLSGVYYTKEVEGVINVSSLQIGESYLPNGQPFEMGNASLQLNAMVDGLYWAQDVALICQQTSSTFNIRFVVNYWNLSGPFTLKVNNATVTSFQGLGVICYLSPSISATIPFNLSLFMLENRTGISFGYAYDNHSEIYYFIPISGSFQIGGTSKIGLPNDLELVWGGPGGGSVVSIHINALSEIFYKQGNKMVIPNETYSIGFDTGESVQGVNVNADLSHLFSPKAQEKTGADNPTVLWPIPPSISINQHNSSVNVTVYVNGKPIPDQEIEVETGFPPSPIAKALTNQDGIASFTNITSSLFVVYYPGNFTLSYSYAISSPALNSVYSSLTSYYHKLLSFLQSEEYSFKKGITSFFNDGRYVSPPSTTVNYLLLEYIVAIVVGVVISAVLVRLKT</sequence>
<dbReference type="AlphaFoldDB" id="A0A6A9QQI4"/>
<dbReference type="InterPro" id="IPR007981">
    <property type="entry name" value="Peptidase_A5"/>
</dbReference>
<reference evidence="2 3" key="1">
    <citation type="submission" date="2019-10" db="EMBL/GenBank/DDBJ databases">
        <title>Sequencing and Assembly of Multiple Reported Metal-Biooxidizing Members of the Extremely Thermoacidophilic Archaeal Family Sulfolobaceae.</title>
        <authorList>
            <person name="Counts J.A."/>
            <person name="Kelly R.M."/>
        </authorList>
    </citation>
    <scope>NUCLEOTIDE SEQUENCE [LARGE SCALE GENOMIC DNA]</scope>
    <source>
        <strain evidence="2 3">DSM 6482</strain>
    </source>
</reference>